<reference evidence="2 3" key="1">
    <citation type="submission" date="2016-12" db="EMBL/GenBank/DDBJ databases">
        <authorList>
            <person name="Song W.-J."/>
            <person name="Kurnit D.M."/>
        </authorList>
    </citation>
    <scope>NUCLEOTIDE SEQUENCE [LARGE SCALE GENOMIC DNA]</scope>
    <source>
        <strain evidence="2 3">IMCC3135</strain>
    </source>
</reference>
<gene>
    <name evidence="2" type="ORF">IMCC3135_10735</name>
</gene>
<dbReference type="KEGG" id="gai:IMCC3135_10735"/>
<keyword evidence="1" id="KW-0812">Transmembrane</keyword>
<dbReference type="EMBL" id="CP018632">
    <property type="protein sequence ID" value="ASJ72239.1"/>
    <property type="molecule type" value="Genomic_DNA"/>
</dbReference>
<dbReference type="Proteomes" id="UP000250079">
    <property type="component" value="Chromosome"/>
</dbReference>
<dbReference type="AlphaFoldDB" id="A0A2Z2NM40"/>
<accession>A0A2Z2NM40</accession>
<feature type="transmembrane region" description="Helical" evidence="1">
    <location>
        <begin position="118"/>
        <end position="135"/>
    </location>
</feature>
<proteinExistence type="predicted"/>
<keyword evidence="1" id="KW-0472">Membrane</keyword>
<feature type="transmembrane region" description="Helical" evidence="1">
    <location>
        <begin position="141"/>
        <end position="158"/>
    </location>
</feature>
<organism evidence="2 3">
    <name type="scientific">Granulosicoccus antarcticus IMCC3135</name>
    <dbReference type="NCBI Taxonomy" id="1192854"/>
    <lineage>
        <taxon>Bacteria</taxon>
        <taxon>Pseudomonadati</taxon>
        <taxon>Pseudomonadota</taxon>
        <taxon>Gammaproteobacteria</taxon>
        <taxon>Chromatiales</taxon>
        <taxon>Granulosicoccaceae</taxon>
        <taxon>Granulosicoccus</taxon>
    </lineage>
</organism>
<dbReference type="RefSeq" id="WP_088917573.1">
    <property type="nucleotide sequence ID" value="NZ_CP018632.1"/>
</dbReference>
<evidence type="ECO:0000256" key="1">
    <source>
        <dbReference type="SAM" id="Phobius"/>
    </source>
</evidence>
<evidence type="ECO:0000313" key="2">
    <source>
        <dbReference type="EMBL" id="ASJ72239.1"/>
    </source>
</evidence>
<name>A0A2Z2NM40_9GAMM</name>
<keyword evidence="3" id="KW-1185">Reference proteome</keyword>
<evidence type="ECO:0000313" key="3">
    <source>
        <dbReference type="Proteomes" id="UP000250079"/>
    </source>
</evidence>
<protein>
    <submittedName>
        <fullName evidence="2">Uncharacterized protein</fullName>
    </submittedName>
</protein>
<sequence length="195" mass="20997">MNSSANAAAQNAVENLEEIRLDANEIQKPEVIVSIKPDVIALEGKGSPDLPLAKGEFVLLDVSQGWRDLGLLAKLARHKGRLIVTNRRALVFTKKTRDYEIQQMRLTHAGYLKMGHRLMMLKLLGAITVIVAGIALMPTQAVAGLVVVAFGVIGLFTARRQGISIFGSGGNLVFDTKSVSHMELSKVLTVLNGAA</sequence>
<keyword evidence="1" id="KW-1133">Transmembrane helix</keyword>